<evidence type="ECO:0000313" key="7">
    <source>
        <dbReference type="Proteomes" id="UP000262954"/>
    </source>
</evidence>
<evidence type="ECO:0000256" key="1">
    <source>
        <dbReference type="ARBA" id="ARBA00001933"/>
    </source>
</evidence>
<dbReference type="InterPro" id="IPR050881">
    <property type="entry name" value="LL-DAP_aminotransferase"/>
</dbReference>
<evidence type="ECO:0000256" key="2">
    <source>
        <dbReference type="ARBA" id="ARBA00022576"/>
    </source>
</evidence>
<dbReference type="InterPro" id="IPR015422">
    <property type="entry name" value="PyrdxlP-dep_Trfase_small"/>
</dbReference>
<evidence type="ECO:0000259" key="5">
    <source>
        <dbReference type="Pfam" id="PF00155"/>
    </source>
</evidence>
<dbReference type="SUPFAM" id="SSF53383">
    <property type="entry name" value="PLP-dependent transferases"/>
    <property type="match status" value="1"/>
</dbReference>
<dbReference type="Pfam" id="PF00155">
    <property type="entry name" value="Aminotran_1_2"/>
    <property type="match status" value="1"/>
</dbReference>
<dbReference type="InterPro" id="IPR015421">
    <property type="entry name" value="PyrdxlP-dep_Trfase_major"/>
</dbReference>
<dbReference type="PANTHER" id="PTHR42832:SF3">
    <property type="entry name" value="L-GLUTAMINE--4-(METHYLSULFANYL)-2-OXOBUTANOATE AMINOTRANSFERASE"/>
    <property type="match status" value="1"/>
</dbReference>
<protein>
    <recommendedName>
        <fullName evidence="4">Aminotransferase</fullName>
        <ecNumber evidence="4">2.6.1.-</ecNumber>
    </recommendedName>
</protein>
<keyword evidence="2 4" id="KW-0032">Aminotransferase</keyword>
<feature type="domain" description="Aminotransferase class I/classII large" evidence="5">
    <location>
        <begin position="40"/>
        <end position="389"/>
    </location>
</feature>
<evidence type="ECO:0000256" key="3">
    <source>
        <dbReference type="ARBA" id="ARBA00022679"/>
    </source>
</evidence>
<dbReference type="PANTHER" id="PTHR42832">
    <property type="entry name" value="AMINO ACID AMINOTRANSFERASE"/>
    <property type="match status" value="1"/>
</dbReference>
<dbReference type="RefSeq" id="WP_022391110.1">
    <property type="nucleotide sequence ID" value="NZ_AP028032.1"/>
</dbReference>
<dbReference type="GO" id="GO:0008483">
    <property type="term" value="F:transaminase activity"/>
    <property type="evidence" value="ECO:0007669"/>
    <property type="project" value="UniProtKB-KW"/>
</dbReference>
<dbReference type="Gene3D" id="3.40.640.10">
    <property type="entry name" value="Type I PLP-dependent aspartate aminotransferase-like (Major domain)"/>
    <property type="match status" value="1"/>
</dbReference>
<dbReference type="Gene3D" id="3.90.1150.10">
    <property type="entry name" value="Aspartate Aminotransferase, domain 1"/>
    <property type="match status" value="1"/>
</dbReference>
<evidence type="ECO:0000313" key="6">
    <source>
        <dbReference type="EMBL" id="HBJ08954.1"/>
    </source>
</evidence>
<dbReference type="InterPro" id="IPR004838">
    <property type="entry name" value="NHTrfase_class1_PyrdxlP-BS"/>
</dbReference>
<comment type="similarity">
    <text evidence="4">Belongs to the class-I pyridoxal-phosphate-dependent aminotransferase family.</text>
</comment>
<dbReference type="GO" id="GO:0030170">
    <property type="term" value="F:pyridoxal phosphate binding"/>
    <property type="evidence" value="ECO:0007669"/>
    <property type="project" value="InterPro"/>
</dbReference>
<proteinExistence type="inferred from homology"/>
<reference evidence="6 7" key="1">
    <citation type="journal article" date="2018" name="Nat. Biotechnol.">
        <title>A standardized bacterial taxonomy based on genome phylogeny substantially revises the tree of life.</title>
        <authorList>
            <person name="Parks D.H."/>
            <person name="Chuvochina M."/>
            <person name="Waite D.W."/>
            <person name="Rinke C."/>
            <person name="Skarshewski A."/>
            <person name="Chaumeil P.A."/>
            <person name="Hugenholtz P."/>
        </authorList>
    </citation>
    <scope>NUCLEOTIDE SEQUENCE [LARGE SCALE GENOMIC DNA]</scope>
    <source>
        <strain evidence="6">UBA11482</strain>
    </source>
</reference>
<gene>
    <name evidence="6" type="ORF">DDY73_08095</name>
</gene>
<dbReference type="EMBL" id="DNWC01000103">
    <property type="protein sequence ID" value="HBJ08954.1"/>
    <property type="molecule type" value="Genomic_DNA"/>
</dbReference>
<dbReference type="EC" id="2.6.1.-" evidence="4"/>
<organism evidence="6 7">
    <name type="scientific">Coprobacter fastidiosus</name>
    <dbReference type="NCBI Taxonomy" id="1099853"/>
    <lineage>
        <taxon>Bacteria</taxon>
        <taxon>Pseudomonadati</taxon>
        <taxon>Bacteroidota</taxon>
        <taxon>Bacteroidia</taxon>
        <taxon>Bacteroidales</taxon>
        <taxon>Barnesiellaceae</taxon>
        <taxon>Coprobacter</taxon>
    </lineage>
</organism>
<accession>A0A316RKW7</accession>
<dbReference type="AlphaFoldDB" id="A0A316RKW7"/>
<keyword evidence="3 4" id="KW-0808">Transferase</keyword>
<comment type="caution">
    <text evidence="6">The sequence shown here is derived from an EMBL/GenBank/DDBJ whole genome shotgun (WGS) entry which is preliminary data.</text>
</comment>
<evidence type="ECO:0000256" key="4">
    <source>
        <dbReference type="RuleBase" id="RU000481"/>
    </source>
</evidence>
<comment type="cofactor">
    <cofactor evidence="1 4">
        <name>pyridoxal 5'-phosphate</name>
        <dbReference type="ChEBI" id="CHEBI:597326"/>
    </cofactor>
</comment>
<dbReference type="CDD" id="cd00609">
    <property type="entry name" value="AAT_like"/>
    <property type="match status" value="1"/>
</dbReference>
<sequence>MLNLQKHSDICPANRVSQIKEYYFSKKLKEVADMNAKGLDVISLGIGSPDRPPHIRTIDALCEDSRKEDAHGYQPYIGIPALREAFSDWYKRWYGVELNPKTEIQPLIGSKEGILHISLAFLNPGDGVLVPNPGYPTYTSVSKLAEAHIINYELTEKNGWLPDFEAIEKNDLSNVKLMWVNYPHMPTGTPASINLFERLVAFGKKHNIIIINDNPYSFILNEKPLSILSVPGAKDICIEMNSMSKAHNMPGWRIGMLASNPQFVEWILRVKSNIDSGTFRPMQKAAVIALSSGPEWYESMNAVYRKRRKIAEKIAEELGCSFNSKQTGMFLWAKIPDHITSSAELADKVLYEAQVFITPGIVFGSLGDRYIRLSLCANEAALLEALDRIKNRLNK</sequence>
<dbReference type="GeneID" id="92927615"/>
<dbReference type="Proteomes" id="UP000262954">
    <property type="component" value="Unassembled WGS sequence"/>
</dbReference>
<dbReference type="InterPro" id="IPR004839">
    <property type="entry name" value="Aminotransferase_I/II_large"/>
</dbReference>
<name>A0A316RKW7_9BACT</name>
<dbReference type="InterPro" id="IPR015424">
    <property type="entry name" value="PyrdxlP-dep_Trfase"/>
</dbReference>
<dbReference type="PROSITE" id="PS00105">
    <property type="entry name" value="AA_TRANSFER_CLASS_1"/>
    <property type="match status" value="1"/>
</dbReference>